<keyword evidence="1" id="KW-0010">Activator</keyword>
<keyword evidence="1" id="KW-0813">Transport</keyword>
<evidence type="ECO:0000313" key="3">
    <source>
        <dbReference type="EMBL" id="CAD8154345.1"/>
    </source>
</evidence>
<comment type="similarity">
    <text evidence="1">Belongs to the ENY2 family.</text>
</comment>
<dbReference type="GO" id="GO:0003713">
    <property type="term" value="F:transcription coactivator activity"/>
    <property type="evidence" value="ECO:0007669"/>
    <property type="project" value="UniProtKB-UniRule"/>
</dbReference>
<gene>
    <name evidence="3" type="ORF">POCTA_138.1.T0290112</name>
</gene>
<proteinExistence type="inferred from homology"/>
<keyword evidence="1" id="KW-0653">Protein transport</keyword>
<keyword evidence="1" id="KW-0509">mRNA transport</keyword>
<comment type="subcellular location">
    <subcellularLocation>
        <location evidence="1">Nucleus</location>
        <location evidence="1">Nucleoplasm</location>
    </subcellularLocation>
</comment>
<feature type="region of interest" description="Disordered" evidence="2">
    <location>
        <begin position="1"/>
        <end position="31"/>
    </location>
</feature>
<keyword evidence="1" id="KW-0805">Transcription regulation</keyword>
<dbReference type="GO" id="GO:0005654">
    <property type="term" value="C:nucleoplasm"/>
    <property type="evidence" value="ECO:0007669"/>
    <property type="project" value="UniProtKB-SubCell"/>
</dbReference>
<reference evidence="3" key="1">
    <citation type="submission" date="2021-01" db="EMBL/GenBank/DDBJ databases">
        <authorList>
            <consortium name="Genoscope - CEA"/>
            <person name="William W."/>
        </authorList>
    </citation>
    <scope>NUCLEOTIDE SEQUENCE</scope>
</reference>
<protein>
    <recommendedName>
        <fullName evidence="1">Transcription and mRNA export factor ENY2</fullName>
    </recommendedName>
    <alternativeName>
        <fullName evidence="1">Enhancer of yellow 2 transcription factor homolog</fullName>
    </alternativeName>
</protein>
<name>A0A8S1TN99_PAROT</name>
<evidence type="ECO:0000256" key="2">
    <source>
        <dbReference type="SAM" id="MobiDB-lite"/>
    </source>
</evidence>
<keyword evidence="4" id="KW-1185">Reference proteome</keyword>
<comment type="subunit">
    <text evidence="1">Component of the nuclear pore complex (NPC)-associated TREX-2 complex (transcription and export complex 2). Component of the SAGA transcription coactivator-HAT complex. Within the SAGA complex, participates to a subcomplex of SAGA called the DUB module (deubiquitination module).</text>
</comment>
<organism evidence="3 4">
    <name type="scientific">Paramecium octaurelia</name>
    <dbReference type="NCBI Taxonomy" id="43137"/>
    <lineage>
        <taxon>Eukaryota</taxon>
        <taxon>Sar</taxon>
        <taxon>Alveolata</taxon>
        <taxon>Ciliophora</taxon>
        <taxon>Intramacronucleata</taxon>
        <taxon>Oligohymenophorea</taxon>
        <taxon>Peniculida</taxon>
        <taxon>Parameciidae</taxon>
        <taxon>Paramecium</taxon>
    </lineage>
</organism>
<dbReference type="GO" id="GO:0006406">
    <property type="term" value="P:mRNA export from nucleus"/>
    <property type="evidence" value="ECO:0007669"/>
    <property type="project" value="UniProtKB-UniRule"/>
</dbReference>
<dbReference type="PANTHER" id="PTHR12514">
    <property type="entry name" value="ENHANCER OF YELLOW 2 TRANSCRIPTION FACTOR"/>
    <property type="match status" value="1"/>
</dbReference>
<dbReference type="GO" id="GO:0006325">
    <property type="term" value="P:chromatin organization"/>
    <property type="evidence" value="ECO:0007669"/>
    <property type="project" value="UniProtKB-KW"/>
</dbReference>
<dbReference type="EMBL" id="CAJJDP010000029">
    <property type="protein sequence ID" value="CAD8154345.1"/>
    <property type="molecule type" value="Genomic_DNA"/>
</dbReference>
<keyword evidence="1" id="KW-0539">Nucleus</keyword>
<dbReference type="GO" id="GO:0000124">
    <property type="term" value="C:SAGA complex"/>
    <property type="evidence" value="ECO:0007669"/>
    <property type="project" value="UniProtKB-UniRule"/>
</dbReference>
<accession>A0A8S1TN99</accession>
<dbReference type="OMA" id="KLIECAW"/>
<keyword evidence="1" id="KW-0804">Transcription</keyword>
<dbReference type="HAMAP" id="MF_03046">
    <property type="entry name" value="ENY2_Sus1"/>
    <property type="match status" value="1"/>
</dbReference>
<dbReference type="AlphaFoldDB" id="A0A8S1TN99"/>
<dbReference type="Pfam" id="PF10163">
    <property type="entry name" value="EnY2"/>
    <property type="match status" value="1"/>
</dbReference>
<dbReference type="GO" id="GO:0006368">
    <property type="term" value="P:transcription elongation by RNA polymerase II"/>
    <property type="evidence" value="ECO:0007669"/>
    <property type="project" value="UniProtKB-UniRule"/>
</dbReference>
<dbReference type="GO" id="GO:0070390">
    <property type="term" value="C:transcription export complex 2"/>
    <property type="evidence" value="ECO:0007669"/>
    <property type="project" value="UniProtKB-UniRule"/>
</dbReference>
<comment type="function">
    <text evidence="1">Involved in mRNA export coupled transcription activation by association with both the TREX-2 and the SAGA complexes. The transcription regulatory histone acetylation (HAT) complex SAGA is a multiprotein complex that activates transcription by remodeling chromatin and mediating histone acetylation and deubiquitination. Within the SAGA complex, participates to a subcomplex that specifically deubiquitinates histones. The SAGA complex is recruited to specific gene promoters by activators, where it is required for transcription. The TREX-2 complex functions in docking export-competent ribonucleoprotein particles (mRNPs) to the nuclear entrance of the nuclear pore complex (nuclear basket). TREX-2 participates in mRNA export and accurate chromatin positioning in the nucleus by tethering genes to the nuclear periphery.</text>
</comment>
<dbReference type="GO" id="GO:0005643">
    <property type="term" value="C:nuclear pore"/>
    <property type="evidence" value="ECO:0007669"/>
    <property type="project" value="UniProtKB-UniRule"/>
</dbReference>
<dbReference type="GO" id="GO:0015031">
    <property type="term" value="P:protein transport"/>
    <property type="evidence" value="ECO:0007669"/>
    <property type="project" value="UniProtKB-KW"/>
</dbReference>
<dbReference type="OrthoDB" id="6221744at2759"/>
<evidence type="ECO:0000256" key="1">
    <source>
        <dbReference type="HAMAP-Rule" id="MF_03046"/>
    </source>
</evidence>
<dbReference type="Proteomes" id="UP000683925">
    <property type="component" value="Unassembled WGS sequence"/>
</dbReference>
<sequence>MRSKQGTTIQKSEKSIKSQSEYSDHNVSYTSTRKDMLSERLVNSGEQARLEEYLKQKFIDVGWKDDLKNHAKQFIRENGLKIVHKEDLYKLLSVKGKETVPMKLREDIVRRLERFIIELEQEEEGEYDDEDDDI</sequence>
<keyword evidence="1" id="KW-0811">Translocation</keyword>
<evidence type="ECO:0000313" key="4">
    <source>
        <dbReference type="Proteomes" id="UP000683925"/>
    </source>
</evidence>
<dbReference type="GO" id="GO:0071819">
    <property type="term" value="C:DUBm complex"/>
    <property type="evidence" value="ECO:0007669"/>
    <property type="project" value="UniProtKB-UniRule"/>
</dbReference>
<keyword evidence="1" id="KW-0156">Chromatin regulator</keyword>
<comment type="caution">
    <text evidence="3">The sequence shown here is derived from an EMBL/GenBank/DDBJ whole genome shotgun (WGS) entry which is preliminary data.</text>
</comment>
<dbReference type="InterPro" id="IPR018783">
    <property type="entry name" value="TF_ENY2"/>
</dbReference>